<dbReference type="Gene3D" id="3.30.420.10">
    <property type="entry name" value="Ribonuclease H-like superfamily/Ribonuclease H"/>
    <property type="match status" value="1"/>
</dbReference>
<evidence type="ECO:0000259" key="1">
    <source>
        <dbReference type="PROSITE" id="PS50994"/>
    </source>
</evidence>
<dbReference type="GO" id="GO:0015074">
    <property type="term" value="P:DNA integration"/>
    <property type="evidence" value="ECO:0007669"/>
    <property type="project" value="InterPro"/>
</dbReference>
<gene>
    <name evidence="2" type="ORF">MNBD_GAMMA15-1278</name>
</gene>
<evidence type="ECO:0000313" key="2">
    <source>
        <dbReference type="EMBL" id="VAW79563.1"/>
    </source>
</evidence>
<reference evidence="2" key="1">
    <citation type="submission" date="2018-06" db="EMBL/GenBank/DDBJ databases">
        <authorList>
            <person name="Zhirakovskaya E."/>
        </authorList>
    </citation>
    <scope>NUCLEOTIDE SEQUENCE</scope>
</reference>
<accession>A0A3B0YUA1</accession>
<dbReference type="InterPro" id="IPR012337">
    <property type="entry name" value="RNaseH-like_sf"/>
</dbReference>
<protein>
    <submittedName>
        <fullName evidence="2">Transposase InsO for insertion sequence element IS911</fullName>
    </submittedName>
</protein>
<organism evidence="2">
    <name type="scientific">hydrothermal vent metagenome</name>
    <dbReference type="NCBI Taxonomy" id="652676"/>
    <lineage>
        <taxon>unclassified sequences</taxon>
        <taxon>metagenomes</taxon>
        <taxon>ecological metagenomes</taxon>
    </lineage>
</organism>
<dbReference type="EMBL" id="UOFN01000115">
    <property type="protein sequence ID" value="VAW79563.1"/>
    <property type="molecule type" value="Genomic_DNA"/>
</dbReference>
<dbReference type="SUPFAM" id="SSF53098">
    <property type="entry name" value="Ribonuclease H-like"/>
    <property type="match status" value="1"/>
</dbReference>
<proteinExistence type="predicted"/>
<feature type="domain" description="Integrase catalytic" evidence="1">
    <location>
        <begin position="106"/>
        <end position="268"/>
    </location>
</feature>
<dbReference type="Pfam" id="PF13276">
    <property type="entry name" value="HTH_21"/>
    <property type="match status" value="1"/>
</dbReference>
<dbReference type="NCBIfam" id="NF033516">
    <property type="entry name" value="transpos_IS3"/>
    <property type="match status" value="1"/>
</dbReference>
<dbReference type="GO" id="GO:0003676">
    <property type="term" value="F:nucleic acid binding"/>
    <property type="evidence" value="ECO:0007669"/>
    <property type="project" value="InterPro"/>
</dbReference>
<dbReference type="Pfam" id="PF13333">
    <property type="entry name" value="rve_2"/>
    <property type="match status" value="1"/>
</dbReference>
<dbReference type="PANTHER" id="PTHR46889:SF4">
    <property type="entry name" value="TRANSPOSASE INSO FOR INSERTION SEQUENCE ELEMENT IS911B-RELATED"/>
    <property type="match status" value="1"/>
</dbReference>
<name>A0A3B0YUA1_9ZZZZ</name>
<dbReference type="InterPro" id="IPR025948">
    <property type="entry name" value="HTH-like_dom"/>
</dbReference>
<dbReference type="InterPro" id="IPR048020">
    <property type="entry name" value="Transpos_IS3"/>
</dbReference>
<dbReference type="PANTHER" id="PTHR46889">
    <property type="entry name" value="TRANSPOSASE INSF FOR INSERTION SEQUENCE IS3B-RELATED"/>
    <property type="match status" value="1"/>
</dbReference>
<dbReference type="InterPro" id="IPR036397">
    <property type="entry name" value="RNaseH_sf"/>
</dbReference>
<dbReference type="AlphaFoldDB" id="A0A3B0YUA1"/>
<dbReference type="InterPro" id="IPR001584">
    <property type="entry name" value="Integrase_cat-core"/>
</dbReference>
<dbReference type="Pfam" id="PF00665">
    <property type="entry name" value="rve"/>
    <property type="match status" value="1"/>
</dbReference>
<sequence length="279" mass="31934">MKVLCGLFGVHRSSYRAWRDRPQELSAEECQLREQVKSAHVLSNGSAGARSIATMLTNAGTPLSRYRAGRRMKLLGLVSSQTPKHRYKKADQPHVTIPNRLDRQFDVAAPNQVWAGDITYVWTGKRWAYLAMVLDLFARRPVGWALSLSPDSALTKKALTMAYESRGNPEGALFHSDQGTQYTSLAFRQQVWRYHMVQSMSRRGNCWDNSPMERFFRSLKTEWISEVGCRSFEEVKGRITDYVLGYYSRFRPHAHNDGLPPVVAEQKYWNAQKTVAKIT</sequence>
<dbReference type="PROSITE" id="PS50994">
    <property type="entry name" value="INTEGRASE"/>
    <property type="match status" value="1"/>
</dbReference>
<dbReference type="InterPro" id="IPR050900">
    <property type="entry name" value="Transposase_IS3/IS150/IS904"/>
</dbReference>